<evidence type="ECO:0000313" key="2">
    <source>
        <dbReference type="Proteomes" id="UP001565368"/>
    </source>
</evidence>
<gene>
    <name evidence="1" type="ORF">Q8F55_001540</name>
</gene>
<dbReference type="Proteomes" id="UP001565368">
    <property type="component" value="Unassembled WGS sequence"/>
</dbReference>
<sequence>MPASEGLQPQLTPAERAIVKSYGGWTAFCTAYGLKPWNSDENDEARRIVQQMALSDD</sequence>
<comment type="caution">
    <text evidence="1">The sequence shown here is derived from an EMBL/GenBank/DDBJ whole genome shotgun (WGS) entry which is preliminary data.</text>
</comment>
<keyword evidence="2" id="KW-1185">Reference proteome</keyword>
<dbReference type="EMBL" id="JBBXJM010000001">
    <property type="protein sequence ID" value="KAL1413758.1"/>
    <property type="molecule type" value="Genomic_DNA"/>
</dbReference>
<protein>
    <submittedName>
        <fullName evidence="1">Uncharacterized protein</fullName>
    </submittedName>
</protein>
<dbReference type="RefSeq" id="XP_069213702.1">
    <property type="nucleotide sequence ID" value="XM_069350158.1"/>
</dbReference>
<evidence type="ECO:0000313" key="1">
    <source>
        <dbReference type="EMBL" id="KAL1413758.1"/>
    </source>
</evidence>
<accession>A0ABR3QGA7</accession>
<name>A0ABR3QGA7_9TREE</name>
<organism evidence="1 2">
    <name type="scientific">Vanrija albida</name>
    <dbReference type="NCBI Taxonomy" id="181172"/>
    <lineage>
        <taxon>Eukaryota</taxon>
        <taxon>Fungi</taxon>
        <taxon>Dikarya</taxon>
        <taxon>Basidiomycota</taxon>
        <taxon>Agaricomycotina</taxon>
        <taxon>Tremellomycetes</taxon>
        <taxon>Trichosporonales</taxon>
        <taxon>Trichosporonaceae</taxon>
        <taxon>Vanrija</taxon>
    </lineage>
</organism>
<reference evidence="1 2" key="1">
    <citation type="submission" date="2023-08" db="EMBL/GenBank/DDBJ databases">
        <title>Annotated Genome Sequence of Vanrija albida AlHP1.</title>
        <authorList>
            <person name="Herzog R."/>
        </authorList>
    </citation>
    <scope>NUCLEOTIDE SEQUENCE [LARGE SCALE GENOMIC DNA]</scope>
    <source>
        <strain evidence="1 2">AlHP1</strain>
    </source>
</reference>
<dbReference type="GeneID" id="95982583"/>
<proteinExistence type="predicted"/>